<accession>A0ABN0NR75</accession>
<comment type="caution">
    <text evidence="1">The sequence shown here is derived from an EMBL/GenBank/DDBJ whole genome shotgun (WGS) entry which is preliminary data.</text>
</comment>
<reference evidence="1 2" key="1">
    <citation type="submission" date="2013-06" db="EMBL/GenBank/DDBJ databases">
        <authorList>
            <person name="Weinstock G."/>
            <person name="Sodergren E."/>
            <person name="Lobos E.A."/>
            <person name="Fulton L."/>
            <person name="Fulton R."/>
            <person name="Courtney L."/>
            <person name="Fronick C."/>
            <person name="O'Laughlin M."/>
            <person name="Godfrey J."/>
            <person name="Wilson R.M."/>
            <person name="Miner T."/>
            <person name="Farmer C."/>
            <person name="Delehaunty K."/>
            <person name="Cordes M."/>
            <person name="Minx P."/>
            <person name="Tomlinson C."/>
            <person name="Chen J."/>
            <person name="Wollam A."/>
            <person name="Pepin K.H."/>
            <person name="Bhonagiri V."/>
            <person name="Zhang X."/>
            <person name="Warren W."/>
            <person name="Mitreva M."/>
            <person name="Mardis E.R."/>
            <person name="Wilson R.K."/>
        </authorList>
    </citation>
    <scope>NUCLEOTIDE SEQUENCE [LARGE SCALE GENOMIC DNA]</scope>
    <source>
        <strain evidence="1 2">ATCC 29426</strain>
    </source>
</reference>
<evidence type="ECO:0000313" key="1">
    <source>
        <dbReference type="EMBL" id="ERJ75863.1"/>
    </source>
</evidence>
<proteinExistence type="predicted"/>
<sequence length="57" mass="6989">MTFKRAYFEPQNSLFCTSKEPVLKMKQQLLKIYICSFIVKSRYNSSKKVDYFYLTFW</sequence>
<keyword evidence="2" id="KW-1185">Reference proteome</keyword>
<organism evidence="1 2">
    <name type="scientific">Prevotella disiens JCM 6334 = ATCC 29426</name>
    <dbReference type="NCBI Taxonomy" id="1235811"/>
    <lineage>
        <taxon>Bacteria</taxon>
        <taxon>Pseudomonadati</taxon>
        <taxon>Bacteroidota</taxon>
        <taxon>Bacteroidia</taxon>
        <taxon>Bacteroidales</taxon>
        <taxon>Prevotellaceae</taxon>
        <taxon>Prevotella</taxon>
    </lineage>
</organism>
<gene>
    <name evidence="1" type="ORF">HMPREF0653_01701</name>
</gene>
<dbReference type="Proteomes" id="UP000016660">
    <property type="component" value="Unassembled WGS sequence"/>
</dbReference>
<name>A0ABN0NR75_9BACT</name>
<protein>
    <submittedName>
        <fullName evidence="1">Uncharacterized protein</fullName>
    </submittedName>
</protein>
<evidence type="ECO:0000313" key="2">
    <source>
        <dbReference type="Proteomes" id="UP000016660"/>
    </source>
</evidence>
<dbReference type="EMBL" id="AWUY01000151">
    <property type="protein sequence ID" value="ERJ75863.1"/>
    <property type="molecule type" value="Genomic_DNA"/>
</dbReference>